<name>A0ABU9W1V7_9MICO</name>
<evidence type="ECO:0000313" key="2">
    <source>
        <dbReference type="Proteomes" id="UP001425155"/>
    </source>
</evidence>
<sequence length="234" mass="25862">MGESTAAGFIAELETLRDPVELTKILRYFTAGPDEEFVGVRMGSIFELAKRHLDMPIAELESMLESSVHEVRVGACSIMGKAAAAKTATLERRGELYELYLRRSDRVNNWDLVDLAARDVLGGWLADKPRDPLYQLARSSFWPNRRSALLATAWFIRAGDVTDALAISELVVADSEPLVTKAAGWMLRYAGDTDRPALLAFLDAHAAAMPRVMLSNALEHMDAAEKAHYRGLGR</sequence>
<dbReference type="EMBL" id="JBCLVG010000001">
    <property type="protein sequence ID" value="MEN1945176.1"/>
    <property type="molecule type" value="Genomic_DNA"/>
</dbReference>
<proteinExistence type="predicted"/>
<dbReference type="CDD" id="cd06561">
    <property type="entry name" value="AlkD_like"/>
    <property type="match status" value="1"/>
</dbReference>
<comment type="caution">
    <text evidence="1">The sequence shown here is derived from an EMBL/GenBank/DDBJ whole genome shotgun (WGS) entry which is preliminary data.</text>
</comment>
<dbReference type="Pfam" id="PF08713">
    <property type="entry name" value="DNA_alkylation"/>
    <property type="match status" value="1"/>
</dbReference>
<dbReference type="PANTHER" id="PTHR34070:SF1">
    <property type="entry name" value="DNA ALKYLATION REPAIR PROTEIN"/>
    <property type="match status" value="1"/>
</dbReference>
<dbReference type="PANTHER" id="PTHR34070">
    <property type="entry name" value="ARMADILLO-TYPE FOLD"/>
    <property type="match status" value="1"/>
</dbReference>
<organism evidence="1 2">
    <name type="scientific">Leifsonia stereocauli</name>
    <dbReference type="NCBI Taxonomy" id="3134136"/>
    <lineage>
        <taxon>Bacteria</taxon>
        <taxon>Bacillati</taxon>
        <taxon>Actinomycetota</taxon>
        <taxon>Actinomycetes</taxon>
        <taxon>Micrococcales</taxon>
        <taxon>Microbacteriaceae</taxon>
        <taxon>Leifsonia</taxon>
    </lineage>
</organism>
<dbReference type="SUPFAM" id="SSF48371">
    <property type="entry name" value="ARM repeat"/>
    <property type="match status" value="1"/>
</dbReference>
<evidence type="ECO:0000313" key="1">
    <source>
        <dbReference type="EMBL" id="MEN1945176.1"/>
    </source>
</evidence>
<reference evidence="1 2" key="1">
    <citation type="submission" date="2024-03" db="EMBL/GenBank/DDBJ databases">
        <title>YIM 134122 draft genome.</title>
        <authorList>
            <person name="Zuo S."/>
            <person name="Xiong L."/>
        </authorList>
    </citation>
    <scope>NUCLEOTIDE SEQUENCE [LARGE SCALE GENOMIC DNA]</scope>
    <source>
        <strain evidence="1 2">YIM 134122</strain>
    </source>
</reference>
<dbReference type="Gene3D" id="1.25.10.90">
    <property type="match status" value="1"/>
</dbReference>
<dbReference type="InterPro" id="IPR016024">
    <property type="entry name" value="ARM-type_fold"/>
</dbReference>
<accession>A0ABU9W1V7</accession>
<protein>
    <submittedName>
        <fullName evidence="1">DNA alkylation repair protein</fullName>
    </submittedName>
</protein>
<dbReference type="InterPro" id="IPR014825">
    <property type="entry name" value="DNA_alkylation"/>
</dbReference>
<keyword evidence="2" id="KW-1185">Reference proteome</keyword>
<gene>
    <name evidence="1" type="ORF">WJX64_01305</name>
</gene>
<dbReference type="RefSeq" id="WP_342111062.1">
    <property type="nucleotide sequence ID" value="NZ_JBCAUN010000001.1"/>
</dbReference>
<dbReference type="Proteomes" id="UP001425155">
    <property type="component" value="Unassembled WGS sequence"/>
</dbReference>